<organism evidence="2">
    <name type="scientific">Thermocrinis ruber</name>
    <dbReference type="NCBI Taxonomy" id="75906"/>
    <lineage>
        <taxon>Bacteria</taxon>
        <taxon>Pseudomonadati</taxon>
        <taxon>Aquificota</taxon>
        <taxon>Aquificia</taxon>
        <taxon>Aquificales</taxon>
        <taxon>Aquificaceae</taxon>
        <taxon>Thermocrinis</taxon>
    </lineage>
</organism>
<proteinExistence type="predicted"/>
<sequence length="144" mass="15632">MVRAVLFGLSAVALALAQPKIEVKDPWVRLVPPNAKSSAAYMKIENNGTEADRLVDASSNVSKITEIHETVGGKMRRVKAIEVPAGKTVELKPGGFHVMLINLKEPLKEGQTVEITLKFEKSGEIKVQAPVKKGMGGMHHHHGH</sequence>
<dbReference type="PANTHER" id="PTHR36302:SF1">
    <property type="entry name" value="COPPER CHAPERONE PCU(A)C"/>
    <property type="match status" value="1"/>
</dbReference>
<evidence type="ECO:0000256" key="1">
    <source>
        <dbReference type="SAM" id="SignalP"/>
    </source>
</evidence>
<evidence type="ECO:0000313" key="2">
    <source>
        <dbReference type="EMBL" id="HHO74421.1"/>
    </source>
</evidence>
<name>A0A7C5SXC8_9AQUI</name>
<dbReference type="EMBL" id="DSAC01000094">
    <property type="protein sequence ID" value="HHO74421.1"/>
    <property type="molecule type" value="Genomic_DNA"/>
</dbReference>
<dbReference type="SUPFAM" id="SSF110087">
    <property type="entry name" value="DR1885-like metal-binding protein"/>
    <property type="match status" value="1"/>
</dbReference>
<accession>A0A7C5SXC8</accession>
<protein>
    <submittedName>
        <fullName evidence="2">Copper chaperone PCu(A)C</fullName>
    </submittedName>
</protein>
<keyword evidence="1" id="KW-0732">Signal</keyword>
<dbReference type="AlphaFoldDB" id="A0A7C5SXC8"/>
<dbReference type="InterPro" id="IPR007410">
    <property type="entry name" value="LpqE-like"/>
</dbReference>
<comment type="caution">
    <text evidence="2">The sequence shown here is derived from an EMBL/GenBank/DDBJ whole genome shotgun (WGS) entry which is preliminary data.</text>
</comment>
<feature type="signal peptide" evidence="1">
    <location>
        <begin position="1"/>
        <end position="17"/>
    </location>
</feature>
<dbReference type="InterPro" id="IPR058248">
    <property type="entry name" value="Lxx211020-like"/>
</dbReference>
<dbReference type="InterPro" id="IPR036182">
    <property type="entry name" value="PCuAC_sf"/>
</dbReference>
<dbReference type="Pfam" id="PF04314">
    <property type="entry name" value="PCuAC"/>
    <property type="match status" value="1"/>
</dbReference>
<dbReference type="PANTHER" id="PTHR36302">
    <property type="entry name" value="BLR7088 PROTEIN"/>
    <property type="match status" value="1"/>
</dbReference>
<feature type="chain" id="PRO_5028248694" evidence="1">
    <location>
        <begin position="18"/>
        <end position="144"/>
    </location>
</feature>
<dbReference type="Gene3D" id="2.60.40.1890">
    <property type="entry name" value="PCu(A)C copper chaperone"/>
    <property type="match status" value="1"/>
</dbReference>
<gene>
    <name evidence="2" type="ORF">ENN04_07315</name>
</gene>
<reference evidence="2" key="1">
    <citation type="journal article" date="2020" name="mSystems">
        <title>Genome- and Community-Level Interaction Insights into Carbon Utilization and Element Cycling Functions of Hydrothermarchaeota in Hydrothermal Sediment.</title>
        <authorList>
            <person name="Zhou Z."/>
            <person name="Liu Y."/>
            <person name="Xu W."/>
            <person name="Pan J."/>
            <person name="Luo Z.H."/>
            <person name="Li M."/>
        </authorList>
    </citation>
    <scope>NUCLEOTIDE SEQUENCE [LARGE SCALE GENOMIC DNA]</scope>
    <source>
        <strain evidence="2">SpSt-114</strain>
    </source>
</reference>